<evidence type="ECO:0000256" key="4">
    <source>
        <dbReference type="ARBA" id="ARBA00022833"/>
    </source>
</evidence>
<dbReference type="GO" id="GO:0008270">
    <property type="term" value="F:zinc ion binding"/>
    <property type="evidence" value="ECO:0007669"/>
    <property type="project" value="UniProtKB-UniRule"/>
</dbReference>
<evidence type="ECO:0000256" key="6">
    <source>
        <dbReference type="HAMAP-Rule" id="MF_01024"/>
    </source>
</evidence>
<keyword evidence="4 6" id="KW-0862">Zinc</keyword>
<dbReference type="AlphaFoldDB" id="A0A0A2WID8"/>
<dbReference type="GO" id="GO:0005829">
    <property type="term" value="C:cytosol"/>
    <property type="evidence" value="ECO:0007669"/>
    <property type="project" value="TreeGrafter"/>
</dbReference>
<feature type="binding site" evidence="6 10">
    <location>
        <position position="241"/>
    </location>
    <ligand>
        <name>substrate</name>
    </ligand>
</feature>
<dbReference type="InterPro" id="IPR001692">
    <property type="entry name" value="Histidinol_DH_CS"/>
</dbReference>
<feature type="binding site" evidence="6 11">
    <location>
        <position position="266"/>
    </location>
    <ligand>
        <name>Zn(2+)</name>
        <dbReference type="ChEBI" id="CHEBI:29105"/>
    </ligand>
</feature>
<dbReference type="EC" id="1.1.1.23" evidence="6"/>
<evidence type="ECO:0000313" key="13">
    <source>
        <dbReference type="EMBL" id="KGQ18477.1"/>
    </source>
</evidence>
<dbReference type="CDD" id="cd06572">
    <property type="entry name" value="Histidinol_dh"/>
    <property type="match status" value="1"/>
</dbReference>
<evidence type="ECO:0000256" key="12">
    <source>
        <dbReference type="RuleBase" id="RU004175"/>
    </source>
</evidence>
<dbReference type="FunFam" id="3.40.50.1980:FF:000001">
    <property type="entry name" value="Histidinol dehydrogenase"/>
    <property type="match status" value="1"/>
</dbReference>
<comment type="cofactor">
    <cofactor evidence="6 11">
        <name>Zn(2+)</name>
        <dbReference type="ChEBI" id="CHEBI:29105"/>
    </cofactor>
    <text evidence="6 11">Binds 1 zinc ion per subunit.</text>
</comment>
<protein>
    <recommendedName>
        <fullName evidence="6">Histidinol dehydrogenase</fullName>
        <shortName evidence="6">HDH</shortName>
        <ecNumber evidence="6">1.1.1.23</ecNumber>
    </recommendedName>
</protein>
<dbReference type="eggNOG" id="COG0141">
    <property type="taxonomic scope" value="Bacteria"/>
</dbReference>
<feature type="binding site" evidence="6 11">
    <location>
        <position position="263"/>
    </location>
    <ligand>
        <name>Zn(2+)</name>
        <dbReference type="ChEBI" id="CHEBI:29105"/>
    </ligand>
</feature>
<feature type="binding site" evidence="6 10">
    <location>
        <position position="418"/>
    </location>
    <ligand>
        <name>substrate</name>
    </ligand>
</feature>
<dbReference type="GO" id="GO:0000105">
    <property type="term" value="P:L-histidine biosynthetic process"/>
    <property type="evidence" value="ECO:0007669"/>
    <property type="project" value="UniProtKB-UniRule"/>
</dbReference>
<feature type="binding site" evidence="6 9">
    <location>
        <position position="192"/>
    </location>
    <ligand>
        <name>NAD(+)</name>
        <dbReference type="ChEBI" id="CHEBI:57540"/>
    </ligand>
</feature>
<dbReference type="PRINTS" id="PR00083">
    <property type="entry name" value="HOLDHDRGNASE"/>
</dbReference>
<keyword evidence="6 9" id="KW-0520">NAD</keyword>
<comment type="similarity">
    <text evidence="1 6 7 12">Belongs to the histidinol dehydrogenase family.</text>
</comment>
<feature type="active site" description="Proton acceptor" evidence="6 8">
    <location>
        <position position="330"/>
    </location>
</feature>
<organism evidence="13 14">
    <name type="scientific">Lysobacter dokdonensis DS-58</name>
    <dbReference type="NCBI Taxonomy" id="1300345"/>
    <lineage>
        <taxon>Bacteria</taxon>
        <taxon>Pseudomonadati</taxon>
        <taxon>Pseudomonadota</taxon>
        <taxon>Gammaproteobacteria</taxon>
        <taxon>Lysobacterales</taxon>
        <taxon>Lysobacteraceae</taxon>
        <taxon>Noviluteimonas</taxon>
    </lineage>
</organism>
<comment type="pathway">
    <text evidence="6">Amino-acid biosynthesis; L-histidine biosynthesis; L-histidine from 5-phospho-alpha-D-ribose 1-diphosphate: step 9/9.</text>
</comment>
<proteinExistence type="inferred from homology"/>
<comment type="catalytic activity">
    <reaction evidence="6">
        <text>L-histidinol + 2 NAD(+) + H2O = L-histidine + 2 NADH + 3 H(+)</text>
        <dbReference type="Rhea" id="RHEA:20641"/>
        <dbReference type="ChEBI" id="CHEBI:15377"/>
        <dbReference type="ChEBI" id="CHEBI:15378"/>
        <dbReference type="ChEBI" id="CHEBI:57540"/>
        <dbReference type="ChEBI" id="CHEBI:57595"/>
        <dbReference type="ChEBI" id="CHEBI:57699"/>
        <dbReference type="ChEBI" id="CHEBI:57945"/>
        <dbReference type="EC" id="1.1.1.23"/>
    </reaction>
</comment>
<keyword evidence="14" id="KW-1185">Reference proteome</keyword>
<name>A0A0A2WID8_9GAMM</name>
<keyword evidence="6" id="KW-0368">Histidine biosynthesis</keyword>
<feature type="binding site" evidence="6 11">
    <location>
        <position position="364"/>
    </location>
    <ligand>
        <name>Zn(2+)</name>
        <dbReference type="ChEBI" id="CHEBI:29105"/>
    </ligand>
</feature>
<evidence type="ECO:0000256" key="8">
    <source>
        <dbReference type="PIRSR" id="PIRSR000099-1"/>
    </source>
</evidence>
<dbReference type="PANTHER" id="PTHR21256:SF2">
    <property type="entry name" value="HISTIDINE BIOSYNTHESIS TRIFUNCTIONAL PROTEIN"/>
    <property type="match status" value="1"/>
</dbReference>
<evidence type="ECO:0000256" key="2">
    <source>
        <dbReference type="ARBA" id="ARBA00022605"/>
    </source>
</evidence>
<feature type="binding site" evidence="6 10">
    <location>
        <position position="263"/>
    </location>
    <ligand>
        <name>substrate</name>
    </ligand>
</feature>
<dbReference type="Pfam" id="PF00815">
    <property type="entry name" value="Histidinol_dh"/>
    <property type="match status" value="1"/>
</dbReference>
<dbReference type="UniPathway" id="UPA00031">
    <property type="reaction ID" value="UER00014"/>
</dbReference>
<dbReference type="PROSITE" id="PS00611">
    <property type="entry name" value="HISOL_DEHYDROGENASE"/>
    <property type="match status" value="1"/>
</dbReference>
<keyword evidence="3 6" id="KW-0479">Metal-binding</keyword>
<evidence type="ECO:0000256" key="3">
    <source>
        <dbReference type="ARBA" id="ARBA00022723"/>
    </source>
</evidence>
<dbReference type="PATRIC" id="fig|1300345.3.peg.2174"/>
<evidence type="ECO:0000313" key="14">
    <source>
        <dbReference type="Proteomes" id="UP000030518"/>
    </source>
</evidence>
<evidence type="ECO:0000256" key="9">
    <source>
        <dbReference type="PIRSR" id="PIRSR000099-2"/>
    </source>
</evidence>
<dbReference type="PIRSF" id="PIRSF000099">
    <property type="entry name" value="Histidinol_dh"/>
    <property type="match status" value="1"/>
</dbReference>
<dbReference type="Gene3D" id="3.40.50.1980">
    <property type="entry name" value="Nitrogenase molybdenum iron protein domain"/>
    <property type="match status" value="2"/>
</dbReference>
<dbReference type="Proteomes" id="UP000030518">
    <property type="component" value="Unassembled WGS sequence"/>
</dbReference>
<sequence>MTAVQWTRLDWASMSAAARGEALRRPAQVASASVRASVEAIVEQVRVVGDAALFALTERFDGARLESLAVTQAEFDAAEVSANVRNAIDDAATRIETFHRAGVPQPYALDTAPGVRCERMLRPIRRVGLYAPAGSAPLPSTVLMLGIPARLAGCPDIVLCTPPRADGSADPLVLAAAKRCGITRVFKVGGAQAIAGMAFGTASIPRCDKLFGPGNAFVTEAKRLVSMAGDGPAIDMPAGPSEVLVIADASADPRFVAADLLSQAEHGADSQVILVSDDTGFIDSVATALEAQLASLPRRAIAAAALAQSRAIRVPTLADAFDVSNDYAPEHLILSVEAPRAWLPRVHAAGSVFLGGFAPEAIGDYCSGTNHVLPTGGAARAISGLSVASFQVAISVQSANRAGLAAIGATATTLARAEGLEAHARAIDVRLECA</sequence>
<dbReference type="InterPro" id="IPR016161">
    <property type="entry name" value="Ald_DH/histidinol_DH"/>
</dbReference>
<comment type="function">
    <text evidence="6">Catalyzes the sequential NAD-dependent oxidations of L-histidinol to L-histidinaldehyde and then to L-histidine.</text>
</comment>
<dbReference type="GO" id="GO:0004399">
    <property type="term" value="F:histidinol dehydrogenase activity"/>
    <property type="evidence" value="ECO:0007669"/>
    <property type="project" value="UniProtKB-UniRule"/>
</dbReference>
<keyword evidence="2 6" id="KW-0028">Amino-acid biosynthesis</keyword>
<gene>
    <name evidence="6" type="primary">hisD</name>
    <name evidence="13" type="ORF">LF41_501</name>
</gene>
<comment type="caution">
    <text evidence="13">The sequence shown here is derived from an EMBL/GenBank/DDBJ whole genome shotgun (WGS) entry which is preliminary data.</text>
</comment>
<dbReference type="HAMAP" id="MF_01024">
    <property type="entry name" value="HisD"/>
    <property type="match status" value="1"/>
</dbReference>
<dbReference type="EMBL" id="JRKJ01000018">
    <property type="protein sequence ID" value="KGQ18477.1"/>
    <property type="molecule type" value="Genomic_DNA"/>
</dbReference>
<feature type="binding site" evidence="6 9">
    <location>
        <position position="130"/>
    </location>
    <ligand>
        <name>NAD(+)</name>
        <dbReference type="ChEBI" id="CHEBI:57540"/>
    </ligand>
</feature>
<feature type="binding site" evidence="6 9">
    <location>
        <position position="215"/>
    </location>
    <ligand>
        <name>NAD(+)</name>
        <dbReference type="ChEBI" id="CHEBI:57540"/>
    </ligand>
</feature>
<reference evidence="13 14" key="1">
    <citation type="submission" date="2014-09" db="EMBL/GenBank/DDBJ databases">
        <title>Genome sequences of Lysobacter dokdonensis DS-58.</title>
        <authorList>
            <person name="Kim J.F."/>
            <person name="Kwak M.-J."/>
        </authorList>
    </citation>
    <scope>NUCLEOTIDE SEQUENCE [LARGE SCALE GENOMIC DNA]</scope>
    <source>
        <strain evidence="13 14">DS-58</strain>
    </source>
</reference>
<dbReference type="PANTHER" id="PTHR21256">
    <property type="entry name" value="HISTIDINOL DEHYDROGENASE HDH"/>
    <property type="match status" value="1"/>
</dbReference>
<evidence type="ECO:0000256" key="1">
    <source>
        <dbReference type="ARBA" id="ARBA00010178"/>
    </source>
</evidence>
<dbReference type="GO" id="GO:0051287">
    <property type="term" value="F:NAD binding"/>
    <property type="evidence" value="ECO:0007669"/>
    <property type="project" value="InterPro"/>
</dbReference>
<evidence type="ECO:0000256" key="11">
    <source>
        <dbReference type="PIRSR" id="PIRSR000099-4"/>
    </source>
</evidence>
<feature type="binding site" evidence="6 10">
    <location>
        <position position="331"/>
    </location>
    <ligand>
        <name>substrate</name>
    </ligand>
</feature>
<dbReference type="NCBIfam" id="TIGR00069">
    <property type="entry name" value="hisD"/>
    <property type="match status" value="1"/>
</dbReference>
<feature type="binding site" evidence="6 11">
    <location>
        <position position="423"/>
    </location>
    <ligand>
        <name>Zn(2+)</name>
        <dbReference type="ChEBI" id="CHEBI:29105"/>
    </ligand>
</feature>
<feature type="binding site" evidence="6 10">
    <location>
        <position position="266"/>
    </location>
    <ligand>
        <name>substrate</name>
    </ligand>
</feature>
<feature type="binding site" evidence="6 10">
    <location>
        <position position="364"/>
    </location>
    <ligand>
        <name>substrate</name>
    </ligand>
</feature>
<feature type="active site" description="Proton acceptor" evidence="6 8">
    <location>
        <position position="331"/>
    </location>
</feature>
<dbReference type="STRING" id="1300345.LF41_501"/>
<dbReference type="SUPFAM" id="SSF53720">
    <property type="entry name" value="ALDH-like"/>
    <property type="match status" value="1"/>
</dbReference>
<feature type="binding site" evidence="6 10">
    <location>
        <position position="423"/>
    </location>
    <ligand>
        <name>substrate</name>
    </ligand>
</feature>
<keyword evidence="5 6" id="KW-0560">Oxidoreductase</keyword>
<evidence type="ECO:0000256" key="7">
    <source>
        <dbReference type="PIRNR" id="PIRNR000099"/>
    </source>
</evidence>
<dbReference type="InterPro" id="IPR022695">
    <property type="entry name" value="Histidinol_DH_monofunct"/>
</dbReference>
<accession>A0A0A2WID8</accession>
<evidence type="ECO:0000256" key="5">
    <source>
        <dbReference type="ARBA" id="ARBA00023002"/>
    </source>
</evidence>
<dbReference type="InterPro" id="IPR012131">
    <property type="entry name" value="Hstdl_DH"/>
</dbReference>
<evidence type="ECO:0000256" key="10">
    <source>
        <dbReference type="PIRSR" id="PIRSR000099-3"/>
    </source>
</evidence>
<dbReference type="Gene3D" id="1.20.5.1300">
    <property type="match status" value="1"/>
</dbReference>